<accession>W9AG17</accession>
<dbReference type="OrthoDB" id="2365803at2"/>
<dbReference type="EMBL" id="CCAX010000003">
    <property type="protein sequence ID" value="CDO04654.1"/>
    <property type="molecule type" value="Genomic_DNA"/>
</dbReference>
<feature type="compositionally biased region" description="Basic residues" evidence="1">
    <location>
        <begin position="36"/>
        <end position="52"/>
    </location>
</feature>
<protein>
    <recommendedName>
        <fullName evidence="4">YqkK</fullName>
    </recommendedName>
</protein>
<feature type="region of interest" description="Disordered" evidence="1">
    <location>
        <begin position="1"/>
        <end position="54"/>
    </location>
</feature>
<organism evidence="2 3">
    <name type="scientific">Oceanobacillus picturae</name>
    <dbReference type="NCBI Taxonomy" id="171693"/>
    <lineage>
        <taxon>Bacteria</taxon>
        <taxon>Bacillati</taxon>
        <taxon>Bacillota</taxon>
        <taxon>Bacilli</taxon>
        <taxon>Bacillales</taxon>
        <taxon>Bacillaceae</taxon>
        <taxon>Oceanobacillus</taxon>
    </lineage>
</organism>
<evidence type="ECO:0000313" key="3">
    <source>
        <dbReference type="Proteomes" id="UP000028863"/>
    </source>
</evidence>
<comment type="caution">
    <text evidence="2">The sequence shown here is derived from an EMBL/GenBank/DDBJ whole genome shotgun (WGS) entry which is preliminary data.</text>
</comment>
<dbReference type="eggNOG" id="ENOG50331HF">
    <property type="taxonomic scope" value="Bacteria"/>
</dbReference>
<dbReference type="Proteomes" id="UP000028863">
    <property type="component" value="Unassembled WGS sequence"/>
</dbReference>
<feature type="compositionally biased region" description="Basic and acidic residues" evidence="1">
    <location>
        <begin position="13"/>
        <end position="23"/>
    </location>
</feature>
<sequence>MSRSKAQKHRQKQIREGRMDPAKLRSPYTELDLQTRKTKTKKDHLYRTKHQNRYPDHQGDGSFLCFF</sequence>
<keyword evidence="3" id="KW-1185">Reference proteome</keyword>
<dbReference type="RefSeq" id="WP_036577835.1">
    <property type="nucleotide sequence ID" value="NZ_BBXV01000024.1"/>
</dbReference>
<dbReference type="AlphaFoldDB" id="W9AG17"/>
<reference evidence="2" key="1">
    <citation type="submission" date="2014-03" db="EMBL/GenBank/DDBJ databases">
        <title>Draft genome sequencing of Oceanobacillus picturae strain S1 isolated from human gut.</title>
        <authorList>
            <person name="Croce O."/>
            <person name="Lagier J.C."/>
            <person name="Raoult D."/>
        </authorList>
    </citation>
    <scope>NUCLEOTIDE SEQUENCE [LARGE SCALE GENOMIC DNA]</scope>
    <source>
        <strain evidence="2">S1</strain>
    </source>
</reference>
<evidence type="ECO:0000313" key="2">
    <source>
        <dbReference type="EMBL" id="CDO04654.1"/>
    </source>
</evidence>
<proteinExistence type="predicted"/>
<name>W9AG17_9BACI</name>
<feature type="compositionally biased region" description="Basic residues" evidence="1">
    <location>
        <begin position="1"/>
        <end position="12"/>
    </location>
</feature>
<reference evidence="2" key="2">
    <citation type="submission" date="2014-03" db="EMBL/GenBank/DDBJ databases">
        <authorList>
            <person name="Urmite Genomes"/>
        </authorList>
    </citation>
    <scope>NUCLEOTIDE SEQUENCE</scope>
    <source>
        <strain evidence="2">S1</strain>
    </source>
</reference>
<dbReference type="STRING" id="171693.BN988_03219"/>
<gene>
    <name evidence="2" type="ORF">BN988_03219</name>
</gene>
<evidence type="ECO:0008006" key="4">
    <source>
        <dbReference type="Google" id="ProtNLM"/>
    </source>
</evidence>
<evidence type="ECO:0000256" key="1">
    <source>
        <dbReference type="SAM" id="MobiDB-lite"/>
    </source>
</evidence>